<reference evidence="3" key="1">
    <citation type="submission" date="2011-12" db="EMBL/GenBank/DDBJ databases">
        <title>Complete genome sequence of Streptomyces cattleya strain DSM 46488.</title>
        <authorList>
            <person name="Ou H.-Y."/>
            <person name="Li P."/>
            <person name="Zhao C."/>
            <person name="O'Hagan D."/>
            <person name="Deng Z."/>
        </authorList>
    </citation>
    <scope>NUCLEOTIDE SEQUENCE [LARGE SCALE GENOMIC DNA]</scope>
    <source>
        <strain evidence="3">ATCC 35852 / DSM 46488 / JCM 4925 / NBRC 14057 / NRRL 8057</strain>
    </source>
</reference>
<dbReference type="HOGENOM" id="CLU_3104206_0_0_11"/>
<evidence type="ECO:0000256" key="1">
    <source>
        <dbReference type="SAM" id="MobiDB-lite"/>
    </source>
</evidence>
<evidence type="ECO:0000313" key="2">
    <source>
        <dbReference type="EMBL" id="AEW95318.1"/>
    </source>
</evidence>
<dbReference type="EMBL" id="CP003219">
    <property type="protein sequence ID" value="AEW95318.1"/>
    <property type="molecule type" value="Genomic_DNA"/>
</dbReference>
<feature type="region of interest" description="Disordered" evidence="1">
    <location>
        <begin position="1"/>
        <end position="51"/>
    </location>
</feature>
<feature type="compositionally biased region" description="Polar residues" evidence="1">
    <location>
        <begin position="1"/>
        <end position="13"/>
    </location>
</feature>
<dbReference type="AlphaFoldDB" id="G8WS78"/>
<protein>
    <submittedName>
        <fullName evidence="2">Uncharacterized protein</fullName>
    </submittedName>
</protein>
<evidence type="ECO:0000313" key="3">
    <source>
        <dbReference type="Proteomes" id="UP000007842"/>
    </source>
</evidence>
<organism evidence="2 3">
    <name type="scientific">Streptantibioticus cattleyicolor (strain ATCC 35852 / DSM 46488 / JCM 4925 / NBRC 14057 / NRRL 8057)</name>
    <name type="common">Streptomyces cattleya</name>
    <dbReference type="NCBI Taxonomy" id="1003195"/>
    <lineage>
        <taxon>Bacteria</taxon>
        <taxon>Bacillati</taxon>
        <taxon>Actinomycetota</taxon>
        <taxon>Actinomycetes</taxon>
        <taxon>Kitasatosporales</taxon>
        <taxon>Streptomycetaceae</taxon>
        <taxon>Streptantibioticus</taxon>
    </lineage>
</organism>
<name>G8WS78_STREN</name>
<dbReference type="Proteomes" id="UP000007842">
    <property type="component" value="Chromosome"/>
</dbReference>
<dbReference type="PATRIC" id="fig|1003195.29.peg.2947"/>
<gene>
    <name evidence="2" type="ordered locus">SCATT_29470</name>
</gene>
<dbReference type="KEGG" id="scy:SCATT_29470"/>
<keyword evidence="3" id="KW-1185">Reference proteome</keyword>
<accession>G8WS78</accession>
<proteinExistence type="predicted"/>
<dbReference type="STRING" id="1003195.SCATT_29470"/>
<sequence>MRRGTSNKQTPDPRQQLHICATQHPSDPAPTPAPPDEAALDAPGTADSTRK</sequence>